<accession>A0A9D3UDH4</accession>
<sequence>MEDNKCADYLAKLASERWEDLQLFESPPNEALEFFKADKERIFVPLEYSMQFNF</sequence>
<protein>
    <submittedName>
        <fullName evidence="1">Uncharacterized protein</fullName>
    </submittedName>
</protein>
<gene>
    <name evidence="1" type="ORF">J1N35_040387</name>
</gene>
<dbReference type="AlphaFoldDB" id="A0A9D3UDH4"/>
<name>A0A9D3UDH4_9ROSI</name>
<reference evidence="1 2" key="1">
    <citation type="journal article" date="2021" name="Plant Biotechnol. J.">
        <title>Multi-omics assisted identification of the key and species-specific regulatory components of drought-tolerant mechanisms in Gossypium stocksii.</title>
        <authorList>
            <person name="Yu D."/>
            <person name="Ke L."/>
            <person name="Zhang D."/>
            <person name="Wu Y."/>
            <person name="Sun Y."/>
            <person name="Mei J."/>
            <person name="Sun J."/>
            <person name="Sun Y."/>
        </authorList>
    </citation>
    <scope>NUCLEOTIDE SEQUENCE [LARGE SCALE GENOMIC DNA]</scope>
    <source>
        <strain evidence="2">cv. E1</strain>
        <tissue evidence="1">Leaf</tissue>
    </source>
</reference>
<evidence type="ECO:0000313" key="2">
    <source>
        <dbReference type="Proteomes" id="UP000828251"/>
    </source>
</evidence>
<comment type="caution">
    <text evidence="1">The sequence shown here is derived from an EMBL/GenBank/DDBJ whole genome shotgun (WGS) entry which is preliminary data.</text>
</comment>
<keyword evidence="2" id="KW-1185">Reference proteome</keyword>
<organism evidence="1 2">
    <name type="scientific">Gossypium stocksii</name>
    <dbReference type="NCBI Taxonomy" id="47602"/>
    <lineage>
        <taxon>Eukaryota</taxon>
        <taxon>Viridiplantae</taxon>
        <taxon>Streptophyta</taxon>
        <taxon>Embryophyta</taxon>
        <taxon>Tracheophyta</taxon>
        <taxon>Spermatophyta</taxon>
        <taxon>Magnoliopsida</taxon>
        <taxon>eudicotyledons</taxon>
        <taxon>Gunneridae</taxon>
        <taxon>Pentapetalae</taxon>
        <taxon>rosids</taxon>
        <taxon>malvids</taxon>
        <taxon>Malvales</taxon>
        <taxon>Malvaceae</taxon>
        <taxon>Malvoideae</taxon>
        <taxon>Gossypium</taxon>
    </lineage>
</organism>
<proteinExistence type="predicted"/>
<evidence type="ECO:0000313" key="1">
    <source>
        <dbReference type="EMBL" id="KAH1038644.1"/>
    </source>
</evidence>
<dbReference type="EMBL" id="JAIQCV010000012">
    <property type="protein sequence ID" value="KAH1038644.1"/>
    <property type="molecule type" value="Genomic_DNA"/>
</dbReference>
<dbReference type="Proteomes" id="UP000828251">
    <property type="component" value="Unassembled WGS sequence"/>
</dbReference>
<feature type="non-terminal residue" evidence="1">
    <location>
        <position position="54"/>
    </location>
</feature>